<feature type="transmembrane region" description="Helical" evidence="1">
    <location>
        <begin position="541"/>
        <end position="562"/>
    </location>
</feature>
<feature type="transmembrane region" description="Helical" evidence="1">
    <location>
        <begin position="12"/>
        <end position="31"/>
    </location>
</feature>
<dbReference type="Pfam" id="PF09822">
    <property type="entry name" value="ABC_transp_aux"/>
    <property type="match status" value="1"/>
</dbReference>
<dbReference type="Proteomes" id="UP000253517">
    <property type="component" value="Unassembled WGS sequence"/>
</dbReference>
<dbReference type="RefSeq" id="WP_084180143.1">
    <property type="nucleotide sequence ID" value="NZ_BHZF01000003.1"/>
</dbReference>
<dbReference type="InterPro" id="IPR019196">
    <property type="entry name" value="ABC_transp_unknown"/>
</dbReference>
<feature type="domain" description="DUF7088" evidence="3">
    <location>
        <begin position="38"/>
        <end position="146"/>
    </location>
</feature>
<dbReference type="AlphaFoldDB" id="A0A369A1L5"/>
<evidence type="ECO:0000259" key="3">
    <source>
        <dbReference type="Pfam" id="PF23357"/>
    </source>
</evidence>
<organism evidence="4 5">
    <name type="scientific">Schleiferia thermophila</name>
    <dbReference type="NCBI Taxonomy" id="884107"/>
    <lineage>
        <taxon>Bacteria</taxon>
        <taxon>Pseudomonadati</taxon>
        <taxon>Bacteroidota</taxon>
        <taxon>Flavobacteriia</taxon>
        <taxon>Flavobacteriales</taxon>
        <taxon>Schleiferiaceae</taxon>
        <taxon>Schleiferia</taxon>
    </lineage>
</organism>
<keyword evidence="5" id="KW-1185">Reference proteome</keyword>
<name>A0A369A1L5_9FLAO</name>
<evidence type="ECO:0000259" key="2">
    <source>
        <dbReference type="Pfam" id="PF09822"/>
    </source>
</evidence>
<keyword evidence="1" id="KW-0472">Membrane</keyword>
<protein>
    <submittedName>
        <fullName evidence="4">Protein involved in gliding motility GldG</fullName>
    </submittedName>
</protein>
<evidence type="ECO:0000313" key="4">
    <source>
        <dbReference type="EMBL" id="RCX03192.1"/>
    </source>
</evidence>
<evidence type="ECO:0000256" key="1">
    <source>
        <dbReference type="SAM" id="Phobius"/>
    </source>
</evidence>
<feature type="domain" description="ABC-type uncharacterised transport system" evidence="2">
    <location>
        <begin position="193"/>
        <end position="507"/>
    </location>
</feature>
<reference evidence="4 5" key="1">
    <citation type="submission" date="2018-07" db="EMBL/GenBank/DDBJ databases">
        <title>Genomic Encyclopedia of Type Strains, Phase IV (KMG-IV): sequencing the most valuable type-strain genomes for metagenomic binning, comparative biology and taxonomic classification.</title>
        <authorList>
            <person name="Goeker M."/>
        </authorList>
    </citation>
    <scope>NUCLEOTIDE SEQUENCE [LARGE SCALE GENOMIC DNA]</scope>
    <source>
        <strain evidence="4 5">DSM 21410</strain>
    </source>
</reference>
<dbReference type="Pfam" id="PF23357">
    <property type="entry name" value="DUF7088"/>
    <property type="match status" value="1"/>
</dbReference>
<proteinExistence type="predicted"/>
<dbReference type="InterPro" id="IPR019863">
    <property type="entry name" value="Motility-assoc_ABC-rel_GldG"/>
</dbReference>
<sequence length="571" mass="65613">MNKLKEEYLNFLILTGAIALVYITVHMAGVFRLDLTAEKRYSLSPVTKELLNEVKEPMIFTLYLEGDLPSGFRKLQREVRQIIQEFRAYNKNIQFRIEDPSAVGDRKAIRDFQEQLVFKGLSPVQVEVNEGNQVQFLQLFPGIIATYGERESAIQLLSTYLNISPENQINIAIQNLEYNLANGIRKLVQKFSPSIAFLEGHDELLPGKVADISRALSEHYTVTRFNIRQFEKDTATGDVSIIKQMQRMSNFDCIVVAKPQKPFTDLDIFLMDQFIMNGGKVVWLIDAVAADMDSLSKASEFMAYPILDELRLGNMFFRYGFRINTNLVQDRKAAWVSDMRSVRRWIYFPLIDPLVFHPITKDLNSVKLEFASTIDTVLSPEVLKTPLLKTSDATRTVATPHIVRLAHLYNYPGKEPYPKKFLTVGLLLEGTFTSYFKNQIVPKDENGRQIPFRIESIPTQQVVIADGDVIKNQLNIVNPNLQKGTPLPLGFDQFTGIQYGNKDLMLNIFDYLLDEKGLIALRNREFKLRLLKMSKVNDEIWFWRLLNTAVPVLLVMISGILYTHFRKKKYT</sequence>
<gene>
    <name evidence="4" type="ORF">DES35_10373</name>
</gene>
<accession>A0A369A1L5</accession>
<evidence type="ECO:0000313" key="5">
    <source>
        <dbReference type="Proteomes" id="UP000253517"/>
    </source>
</evidence>
<comment type="caution">
    <text evidence="4">The sequence shown here is derived from an EMBL/GenBank/DDBJ whole genome shotgun (WGS) entry which is preliminary data.</text>
</comment>
<dbReference type="EMBL" id="QPJS01000003">
    <property type="protein sequence ID" value="RCX03192.1"/>
    <property type="molecule type" value="Genomic_DNA"/>
</dbReference>
<dbReference type="InterPro" id="IPR055396">
    <property type="entry name" value="DUF7088"/>
</dbReference>
<keyword evidence="1" id="KW-1133">Transmembrane helix</keyword>
<dbReference type="NCBIfam" id="TIGR03521">
    <property type="entry name" value="GldG"/>
    <property type="match status" value="1"/>
</dbReference>
<keyword evidence="1" id="KW-0812">Transmembrane</keyword>